<dbReference type="RefSeq" id="WP_203851501.1">
    <property type="nucleotide sequence ID" value="NZ_BAAAVW010000008.1"/>
</dbReference>
<dbReference type="Proteomes" id="UP000660611">
    <property type="component" value="Unassembled WGS sequence"/>
</dbReference>
<feature type="transmembrane region" description="Helical" evidence="2">
    <location>
        <begin position="44"/>
        <end position="64"/>
    </location>
</feature>
<evidence type="ECO:0000313" key="3">
    <source>
        <dbReference type="EMBL" id="GIG49845.1"/>
    </source>
</evidence>
<feature type="region of interest" description="Disordered" evidence="1">
    <location>
        <begin position="66"/>
        <end position="104"/>
    </location>
</feature>
<sequence>MAEFDDLISGALDDFRDTEAGTAGFTPGAATVRATVKRRRTVRLTTMSVLGALLIAAPIAAFAADPHGNNPPPTPGESVTTAPVPVSPSTSAAPSTSPSVPVSAPPDGRLTAAAIGAVKVTIPAYFYDECATKQVKLPAKDQLEKEPWIEKVVYTDLDGDQALETAALVYCRAGETPWTQVVGFDRDADGNIVVLGAVVAHSPYFVVADIRARTGGGIVADVQDIFPCCGVDPDDVRHQQREYGWDGTKVRQLAGPLWFGDPGRVTDLKLTVTDVVLGPVVDGKRTGTAKFTVKNNGSKPSGRFAVSLNCLWACGAGPAPFGDWVFGTYEAPHAPIAAGQQVTETITVTVAADFTGGTARASLHVMGLNDTKSIDDPNPDDNTATMRIRTS</sequence>
<gene>
    <name evidence="3" type="ORF">Dsi01nite_078860</name>
</gene>
<evidence type="ECO:0000256" key="2">
    <source>
        <dbReference type="SAM" id="Phobius"/>
    </source>
</evidence>
<keyword evidence="2" id="KW-1133">Transmembrane helix</keyword>
<feature type="region of interest" description="Disordered" evidence="1">
    <location>
        <begin position="369"/>
        <end position="391"/>
    </location>
</feature>
<dbReference type="EMBL" id="BONQ01000125">
    <property type="protein sequence ID" value="GIG49845.1"/>
    <property type="molecule type" value="Genomic_DNA"/>
</dbReference>
<evidence type="ECO:0000256" key="1">
    <source>
        <dbReference type="SAM" id="MobiDB-lite"/>
    </source>
</evidence>
<organism evidence="3 4">
    <name type="scientific">Dactylosporangium siamense</name>
    <dbReference type="NCBI Taxonomy" id="685454"/>
    <lineage>
        <taxon>Bacteria</taxon>
        <taxon>Bacillati</taxon>
        <taxon>Actinomycetota</taxon>
        <taxon>Actinomycetes</taxon>
        <taxon>Micromonosporales</taxon>
        <taxon>Micromonosporaceae</taxon>
        <taxon>Dactylosporangium</taxon>
    </lineage>
</organism>
<reference evidence="3" key="1">
    <citation type="submission" date="2021-01" db="EMBL/GenBank/DDBJ databases">
        <title>Whole genome shotgun sequence of Dactylosporangium siamense NBRC 106093.</title>
        <authorList>
            <person name="Komaki H."/>
            <person name="Tamura T."/>
        </authorList>
    </citation>
    <scope>NUCLEOTIDE SEQUENCE</scope>
    <source>
        <strain evidence="3">NBRC 106093</strain>
    </source>
</reference>
<accession>A0A919PS24</accession>
<evidence type="ECO:0000313" key="4">
    <source>
        <dbReference type="Proteomes" id="UP000660611"/>
    </source>
</evidence>
<dbReference type="Gene3D" id="2.60.40.10">
    <property type="entry name" value="Immunoglobulins"/>
    <property type="match status" value="1"/>
</dbReference>
<protein>
    <recommendedName>
        <fullName evidence="5">CARDB domain-containing protein</fullName>
    </recommendedName>
</protein>
<keyword evidence="2" id="KW-0812">Transmembrane</keyword>
<comment type="caution">
    <text evidence="3">The sequence shown here is derived from an EMBL/GenBank/DDBJ whole genome shotgun (WGS) entry which is preliminary data.</text>
</comment>
<evidence type="ECO:0008006" key="5">
    <source>
        <dbReference type="Google" id="ProtNLM"/>
    </source>
</evidence>
<dbReference type="GO" id="GO:0005975">
    <property type="term" value="P:carbohydrate metabolic process"/>
    <property type="evidence" value="ECO:0007669"/>
    <property type="project" value="UniProtKB-ARBA"/>
</dbReference>
<keyword evidence="4" id="KW-1185">Reference proteome</keyword>
<dbReference type="AlphaFoldDB" id="A0A919PS24"/>
<feature type="compositionally biased region" description="Low complexity" evidence="1">
    <location>
        <begin position="78"/>
        <end position="104"/>
    </location>
</feature>
<feature type="compositionally biased region" description="Polar residues" evidence="1">
    <location>
        <begin position="380"/>
        <end position="391"/>
    </location>
</feature>
<keyword evidence="2" id="KW-0472">Membrane</keyword>
<proteinExistence type="predicted"/>
<dbReference type="InterPro" id="IPR013783">
    <property type="entry name" value="Ig-like_fold"/>
</dbReference>
<name>A0A919PS24_9ACTN</name>